<protein>
    <submittedName>
        <fullName evidence="1">Uncharacterized protein</fullName>
    </submittedName>
</protein>
<evidence type="ECO:0000313" key="2">
    <source>
        <dbReference type="Proteomes" id="UP000237347"/>
    </source>
</evidence>
<gene>
    <name evidence="1" type="ORF">CFP56_027596</name>
</gene>
<proteinExistence type="predicted"/>
<reference evidence="1 2" key="1">
    <citation type="journal article" date="2018" name="Sci. Data">
        <title>The draft genome sequence of cork oak.</title>
        <authorList>
            <person name="Ramos A.M."/>
            <person name="Usie A."/>
            <person name="Barbosa P."/>
            <person name="Barros P.M."/>
            <person name="Capote T."/>
            <person name="Chaves I."/>
            <person name="Simoes F."/>
            <person name="Abreu I."/>
            <person name="Carrasquinho I."/>
            <person name="Faro C."/>
            <person name="Guimaraes J.B."/>
            <person name="Mendonca D."/>
            <person name="Nobrega F."/>
            <person name="Rodrigues L."/>
            <person name="Saibo N.J.M."/>
            <person name="Varela M.C."/>
            <person name="Egas C."/>
            <person name="Matos J."/>
            <person name="Miguel C.M."/>
            <person name="Oliveira M.M."/>
            <person name="Ricardo C.P."/>
            <person name="Goncalves S."/>
        </authorList>
    </citation>
    <scope>NUCLEOTIDE SEQUENCE [LARGE SCALE GENOMIC DNA]</scope>
    <source>
        <strain evidence="2">cv. HL8</strain>
    </source>
</reference>
<comment type="caution">
    <text evidence="1">The sequence shown here is derived from an EMBL/GenBank/DDBJ whole genome shotgun (WGS) entry which is preliminary data.</text>
</comment>
<organism evidence="1 2">
    <name type="scientific">Quercus suber</name>
    <name type="common">Cork oak</name>
    <dbReference type="NCBI Taxonomy" id="58331"/>
    <lineage>
        <taxon>Eukaryota</taxon>
        <taxon>Viridiplantae</taxon>
        <taxon>Streptophyta</taxon>
        <taxon>Embryophyta</taxon>
        <taxon>Tracheophyta</taxon>
        <taxon>Spermatophyta</taxon>
        <taxon>Magnoliopsida</taxon>
        <taxon>eudicotyledons</taxon>
        <taxon>Gunneridae</taxon>
        <taxon>Pentapetalae</taxon>
        <taxon>rosids</taxon>
        <taxon>fabids</taxon>
        <taxon>Fagales</taxon>
        <taxon>Fagaceae</taxon>
        <taxon>Quercus</taxon>
    </lineage>
</organism>
<evidence type="ECO:0000313" key="1">
    <source>
        <dbReference type="EMBL" id="KAK7831232.1"/>
    </source>
</evidence>
<dbReference type="Proteomes" id="UP000237347">
    <property type="component" value="Unassembled WGS sequence"/>
</dbReference>
<keyword evidence="2" id="KW-1185">Reference proteome</keyword>
<dbReference type="EMBL" id="PKMF04000449">
    <property type="protein sequence ID" value="KAK7831232.1"/>
    <property type="molecule type" value="Genomic_DNA"/>
</dbReference>
<name>A0AAW0JWW8_QUESU</name>
<sequence length="9" mass="1023">MPTTQSTEE</sequence>
<accession>A0AAW0JWW8</accession>